<feature type="compositionally biased region" description="Low complexity" evidence="1">
    <location>
        <begin position="175"/>
        <end position="209"/>
    </location>
</feature>
<evidence type="ECO:0000313" key="3">
    <source>
        <dbReference type="Proteomes" id="UP000823388"/>
    </source>
</evidence>
<protein>
    <submittedName>
        <fullName evidence="2">Uncharacterized protein</fullName>
    </submittedName>
</protein>
<feature type="region of interest" description="Disordered" evidence="1">
    <location>
        <begin position="1"/>
        <end position="132"/>
    </location>
</feature>
<keyword evidence="3" id="KW-1185">Reference proteome</keyword>
<evidence type="ECO:0000256" key="1">
    <source>
        <dbReference type="SAM" id="MobiDB-lite"/>
    </source>
</evidence>
<feature type="compositionally biased region" description="Low complexity" evidence="1">
    <location>
        <begin position="91"/>
        <end position="105"/>
    </location>
</feature>
<dbReference type="Proteomes" id="UP000823388">
    <property type="component" value="Chromosome 9K"/>
</dbReference>
<name>A0A8T0NIZ3_PANVG</name>
<dbReference type="AlphaFoldDB" id="A0A8T0NIZ3"/>
<comment type="caution">
    <text evidence="2">The sequence shown here is derived from an EMBL/GenBank/DDBJ whole genome shotgun (WGS) entry which is preliminary data.</text>
</comment>
<reference evidence="2" key="1">
    <citation type="submission" date="2020-05" db="EMBL/GenBank/DDBJ databases">
        <title>WGS assembly of Panicum virgatum.</title>
        <authorList>
            <person name="Lovell J.T."/>
            <person name="Jenkins J."/>
            <person name="Shu S."/>
            <person name="Juenger T.E."/>
            <person name="Schmutz J."/>
        </authorList>
    </citation>
    <scope>NUCLEOTIDE SEQUENCE</scope>
    <source>
        <strain evidence="2">AP13</strain>
    </source>
</reference>
<accession>A0A8T0NIZ3</accession>
<feature type="region of interest" description="Disordered" evidence="1">
    <location>
        <begin position="150"/>
        <end position="209"/>
    </location>
</feature>
<gene>
    <name evidence="2" type="ORF">PVAP13_9KG177313</name>
</gene>
<dbReference type="EMBL" id="CM029053">
    <property type="protein sequence ID" value="KAG2549193.1"/>
    <property type="molecule type" value="Genomic_DNA"/>
</dbReference>
<evidence type="ECO:0000313" key="2">
    <source>
        <dbReference type="EMBL" id="KAG2549193.1"/>
    </source>
</evidence>
<proteinExistence type="predicted"/>
<organism evidence="2 3">
    <name type="scientific">Panicum virgatum</name>
    <name type="common">Blackwell switchgrass</name>
    <dbReference type="NCBI Taxonomy" id="38727"/>
    <lineage>
        <taxon>Eukaryota</taxon>
        <taxon>Viridiplantae</taxon>
        <taxon>Streptophyta</taxon>
        <taxon>Embryophyta</taxon>
        <taxon>Tracheophyta</taxon>
        <taxon>Spermatophyta</taxon>
        <taxon>Magnoliopsida</taxon>
        <taxon>Liliopsida</taxon>
        <taxon>Poales</taxon>
        <taxon>Poaceae</taxon>
        <taxon>PACMAD clade</taxon>
        <taxon>Panicoideae</taxon>
        <taxon>Panicodae</taxon>
        <taxon>Paniceae</taxon>
        <taxon>Panicinae</taxon>
        <taxon>Panicum</taxon>
        <taxon>Panicum sect. Hiantes</taxon>
    </lineage>
</organism>
<sequence length="209" mass="21287">MHFSTARLRAARARADERWPRRRASSGADTGRGHDRRPPASPRTRAAGTTGGGAGEEETACAARRRSTRPSCSAQLRRDAGGPHAEGSDAEGGALAAARGGRSALRPFVSSSAPCSSALDHPPVRRSYPRSSSFFTTSGGAMAAAAVGAARAGGEEGARAGGAGAGERRRREGFPRAAASLDAASPAGARWDRSAQSWSISAASSAIFS</sequence>